<comment type="caution">
    <text evidence="2">The sequence shown here is derived from an EMBL/GenBank/DDBJ whole genome shotgun (WGS) entry which is preliminary data.</text>
</comment>
<dbReference type="RefSeq" id="WP_148579884.1">
    <property type="nucleotide sequence ID" value="NZ_SDKK01000013.1"/>
</dbReference>
<sequence>MLALLLAGLTESARPEGWKTEADASVYAYAGSTQPHAHSVLNPDNRIAGIARSRVDTEVRIGLRAESDSLRLSLRPILSLYQASGDTGQEAYLSQWQLRWRTSPTSQLAVGRDLLTWGPAQFRSPSNPFYFDSGRSNPMRELSGVDVLKFSWTPDVLHSVQLVRLTGSGHRQPWLASRDDGWLLKADWRNDGRAAGLAIAHSPERAPFYGAHVQYSPSDAWLLYGEVGSGSRDQALKPPRNPEQPFEVQAESPRHTRQLLGASYSLDNGHSLSLEYLHSGDGYSRDALRAYFKHAAAASLSAPGGAQTLGLALTAAPPLLGRDYLHLVWQNSLLDEQGYWRLMLTRSFTDNSLQASGYAEIPASSRLSVFALGTLPAGHRQSEFAALIGYSLTLGIKLALP</sequence>
<evidence type="ECO:0008006" key="4">
    <source>
        <dbReference type="Google" id="ProtNLM"/>
    </source>
</evidence>
<reference evidence="2 3" key="1">
    <citation type="submission" date="2019-01" db="EMBL/GenBank/DDBJ databases">
        <title>Zoogloea oleivorans genome sequencing and assembly.</title>
        <authorList>
            <person name="Tancsics A."/>
            <person name="Farkas M."/>
            <person name="Kriszt B."/>
            <person name="Maroti G."/>
            <person name="Horvath B."/>
        </authorList>
    </citation>
    <scope>NUCLEOTIDE SEQUENCE [LARGE SCALE GENOMIC DNA]</scope>
    <source>
        <strain evidence="2 3">Buc</strain>
    </source>
</reference>
<accession>A0A6C2CM68</accession>
<dbReference type="Proteomes" id="UP000389128">
    <property type="component" value="Unassembled WGS sequence"/>
</dbReference>
<evidence type="ECO:0000256" key="1">
    <source>
        <dbReference type="SAM" id="MobiDB-lite"/>
    </source>
</evidence>
<dbReference type="AlphaFoldDB" id="A0A6C2CM68"/>
<protein>
    <recommendedName>
        <fullName evidence="4">Alginate export domain-containing protein</fullName>
    </recommendedName>
</protein>
<dbReference type="EMBL" id="SDKK01000013">
    <property type="protein sequence ID" value="TYC55317.1"/>
    <property type="molecule type" value="Genomic_DNA"/>
</dbReference>
<dbReference type="SUPFAM" id="SSF56935">
    <property type="entry name" value="Porins"/>
    <property type="match status" value="1"/>
</dbReference>
<evidence type="ECO:0000313" key="3">
    <source>
        <dbReference type="Proteomes" id="UP000389128"/>
    </source>
</evidence>
<keyword evidence="3" id="KW-1185">Reference proteome</keyword>
<dbReference type="OrthoDB" id="5493663at2"/>
<evidence type="ECO:0000313" key="2">
    <source>
        <dbReference type="EMBL" id="TYC55317.1"/>
    </source>
</evidence>
<organism evidence="2 3">
    <name type="scientific">Zoogloea oleivorans</name>
    <dbReference type="NCBI Taxonomy" id="1552750"/>
    <lineage>
        <taxon>Bacteria</taxon>
        <taxon>Pseudomonadati</taxon>
        <taxon>Pseudomonadota</taxon>
        <taxon>Betaproteobacteria</taxon>
        <taxon>Rhodocyclales</taxon>
        <taxon>Zoogloeaceae</taxon>
        <taxon>Zoogloea</taxon>
    </lineage>
</organism>
<gene>
    <name evidence="2" type="ORF">ETQ85_15000</name>
</gene>
<feature type="region of interest" description="Disordered" evidence="1">
    <location>
        <begin position="232"/>
        <end position="252"/>
    </location>
</feature>
<proteinExistence type="predicted"/>
<name>A0A6C2CM68_9RHOO</name>